<evidence type="ECO:0000313" key="7">
    <source>
        <dbReference type="EMBL" id="GGJ83095.1"/>
    </source>
</evidence>
<gene>
    <name evidence="7" type="ORF">GCM10010123_10880</name>
</gene>
<feature type="transmembrane region" description="Helical" evidence="5">
    <location>
        <begin position="74"/>
        <end position="92"/>
    </location>
</feature>
<feature type="transmembrane region" description="Helical" evidence="5">
    <location>
        <begin position="265"/>
        <end position="288"/>
    </location>
</feature>
<name>A0A8J3F7X2_9ACTN</name>
<dbReference type="SUPFAM" id="SSF103473">
    <property type="entry name" value="MFS general substrate transporter"/>
    <property type="match status" value="1"/>
</dbReference>
<evidence type="ECO:0000256" key="3">
    <source>
        <dbReference type="ARBA" id="ARBA00022989"/>
    </source>
</evidence>
<feature type="domain" description="Major facilitator superfamily (MFS) profile" evidence="6">
    <location>
        <begin position="8"/>
        <end position="383"/>
    </location>
</feature>
<keyword evidence="4 5" id="KW-0472">Membrane</keyword>
<dbReference type="PROSITE" id="PS50850">
    <property type="entry name" value="MFS"/>
    <property type="match status" value="1"/>
</dbReference>
<sequence>MGRGWWAPTALATAGMAVAMAPLYAVSALAPLLVAEFGLSRAGVGGVVTATFAVAAAGSLVAGHAADLVGARRCLVALGGVVAVALAGASLAGSYAVFVAAVAVAGVGQALANPATNLLVAGAVPGPRRATAIGIKQSGVQVAAFACGLLLPVAAAAWGWRGALRVVAAAAVLLAVVAPVVVAASAGRGGGAWWRWRRPSRWLGTLVGYSLLLGTGLAAVNAYLPLFAGQRLGLGVGAAGAVLAVFGVAGVVGRVAWARWADRPGVLGTALLLLPVLAGGFGALLWAADAGAGALVWVAALGIGATATGANAVSMVAVVRRGGAAGHASGLVSLGFFSGFVVGPAGFGALADAAGYGVGWGAVAVVFAAAGAVAVVLRRVGDG</sequence>
<accession>A0A8J3F7X2</accession>
<reference evidence="7" key="2">
    <citation type="submission" date="2020-09" db="EMBL/GenBank/DDBJ databases">
        <authorList>
            <person name="Sun Q."/>
            <person name="Ohkuma M."/>
        </authorList>
    </citation>
    <scope>NUCLEOTIDE SEQUENCE</scope>
    <source>
        <strain evidence="7">JCM 3090</strain>
    </source>
</reference>
<comment type="subcellular location">
    <subcellularLocation>
        <location evidence="1">Cell membrane</location>
        <topology evidence="1">Multi-pass membrane protein</topology>
    </subcellularLocation>
</comment>
<protein>
    <recommendedName>
        <fullName evidence="6">Major facilitator superfamily (MFS) profile domain-containing protein</fullName>
    </recommendedName>
</protein>
<dbReference type="InterPro" id="IPR052952">
    <property type="entry name" value="MFS-Transporter"/>
</dbReference>
<dbReference type="GO" id="GO:0022857">
    <property type="term" value="F:transmembrane transporter activity"/>
    <property type="evidence" value="ECO:0007669"/>
    <property type="project" value="InterPro"/>
</dbReference>
<dbReference type="InterPro" id="IPR011701">
    <property type="entry name" value="MFS"/>
</dbReference>
<evidence type="ECO:0000313" key="8">
    <source>
        <dbReference type="Proteomes" id="UP000649739"/>
    </source>
</evidence>
<feature type="transmembrane region" description="Helical" evidence="5">
    <location>
        <begin position="43"/>
        <end position="62"/>
    </location>
</feature>
<dbReference type="Proteomes" id="UP000649739">
    <property type="component" value="Unassembled WGS sequence"/>
</dbReference>
<feature type="transmembrane region" description="Helical" evidence="5">
    <location>
        <begin position="142"/>
        <end position="160"/>
    </location>
</feature>
<dbReference type="AlphaFoldDB" id="A0A8J3F7X2"/>
<feature type="transmembrane region" description="Helical" evidence="5">
    <location>
        <begin position="166"/>
        <end position="186"/>
    </location>
</feature>
<feature type="transmembrane region" description="Helical" evidence="5">
    <location>
        <begin position="206"/>
        <end position="226"/>
    </location>
</feature>
<feature type="transmembrane region" description="Helical" evidence="5">
    <location>
        <begin position="232"/>
        <end position="253"/>
    </location>
</feature>
<dbReference type="GO" id="GO:0005886">
    <property type="term" value="C:plasma membrane"/>
    <property type="evidence" value="ECO:0007669"/>
    <property type="project" value="UniProtKB-SubCell"/>
</dbReference>
<evidence type="ECO:0000259" key="6">
    <source>
        <dbReference type="PROSITE" id="PS50850"/>
    </source>
</evidence>
<dbReference type="EMBL" id="BMQB01000002">
    <property type="protein sequence ID" value="GGJ83095.1"/>
    <property type="molecule type" value="Genomic_DNA"/>
</dbReference>
<evidence type="ECO:0000256" key="2">
    <source>
        <dbReference type="ARBA" id="ARBA00022692"/>
    </source>
</evidence>
<keyword evidence="3 5" id="KW-1133">Transmembrane helix</keyword>
<reference evidence="7" key="1">
    <citation type="journal article" date="2014" name="Int. J. Syst. Evol. Microbiol.">
        <title>Complete genome sequence of Corynebacterium casei LMG S-19264T (=DSM 44701T), isolated from a smear-ripened cheese.</title>
        <authorList>
            <consortium name="US DOE Joint Genome Institute (JGI-PGF)"/>
            <person name="Walter F."/>
            <person name="Albersmeier A."/>
            <person name="Kalinowski J."/>
            <person name="Ruckert C."/>
        </authorList>
    </citation>
    <scope>NUCLEOTIDE SEQUENCE</scope>
    <source>
        <strain evidence="7">JCM 3090</strain>
    </source>
</reference>
<dbReference type="Pfam" id="PF07690">
    <property type="entry name" value="MFS_1"/>
    <property type="match status" value="1"/>
</dbReference>
<dbReference type="PANTHER" id="PTHR23527">
    <property type="entry name" value="BLL3282 PROTEIN"/>
    <property type="match status" value="1"/>
</dbReference>
<keyword evidence="2 5" id="KW-0812">Transmembrane</keyword>
<proteinExistence type="predicted"/>
<dbReference type="PANTHER" id="PTHR23527:SF1">
    <property type="entry name" value="BLL3282 PROTEIN"/>
    <property type="match status" value="1"/>
</dbReference>
<feature type="transmembrane region" description="Helical" evidence="5">
    <location>
        <begin position="331"/>
        <end position="351"/>
    </location>
</feature>
<dbReference type="RefSeq" id="WP_189168939.1">
    <property type="nucleotide sequence ID" value="NZ_BMQB01000002.1"/>
</dbReference>
<keyword evidence="8" id="KW-1185">Reference proteome</keyword>
<dbReference type="Gene3D" id="1.20.1250.20">
    <property type="entry name" value="MFS general substrate transporter like domains"/>
    <property type="match status" value="2"/>
</dbReference>
<dbReference type="InterPro" id="IPR020846">
    <property type="entry name" value="MFS_dom"/>
</dbReference>
<comment type="caution">
    <text evidence="7">The sequence shown here is derived from an EMBL/GenBank/DDBJ whole genome shotgun (WGS) entry which is preliminary data.</text>
</comment>
<dbReference type="InterPro" id="IPR036259">
    <property type="entry name" value="MFS_trans_sf"/>
</dbReference>
<evidence type="ECO:0000256" key="4">
    <source>
        <dbReference type="ARBA" id="ARBA00023136"/>
    </source>
</evidence>
<evidence type="ECO:0000256" key="1">
    <source>
        <dbReference type="ARBA" id="ARBA00004651"/>
    </source>
</evidence>
<evidence type="ECO:0000256" key="5">
    <source>
        <dbReference type="SAM" id="Phobius"/>
    </source>
</evidence>
<organism evidence="7 8">
    <name type="scientific">Pilimelia anulata</name>
    <dbReference type="NCBI Taxonomy" id="53371"/>
    <lineage>
        <taxon>Bacteria</taxon>
        <taxon>Bacillati</taxon>
        <taxon>Actinomycetota</taxon>
        <taxon>Actinomycetes</taxon>
        <taxon>Micromonosporales</taxon>
        <taxon>Micromonosporaceae</taxon>
        <taxon>Pilimelia</taxon>
    </lineage>
</organism>
<feature type="transmembrane region" description="Helical" evidence="5">
    <location>
        <begin position="294"/>
        <end position="319"/>
    </location>
</feature>
<feature type="transmembrane region" description="Helical" evidence="5">
    <location>
        <begin position="357"/>
        <end position="377"/>
    </location>
</feature>